<dbReference type="AlphaFoldDB" id="A0A0R1VL66"/>
<dbReference type="STRING" id="1423750.FC89_GL000912"/>
<accession>A0A0R1VL66</accession>
<dbReference type="Pfam" id="PF13602">
    <property type="entry name" value="ADH_zinc_N_2"/>
    <property type="match status" value="1"/>
</dbReference>
<dbReference type="PANTHER" id="PTHR11695">
    <property type="entry name" value="ALCOHOL DEHYDROGENASE RELATED"/>
    <property type="match status" value="1"/>
</dbReference>
<dbReference type="PANTHER" id="PTHR11695:SF294">
    <property type="entry name" value="RETICULON-4-INTERACTING PROTEIN 1, MITOCHONDRIAL"/>
    <property type="match status" value="1"/>
</dbReference>
<reference evidence="2 3" key="1">
    <citation type="journal article" date="2015" name="Genome Announc.">
        <title>Expanding the biotechnology potential of lactobacilli through comparative genomics of 213 strains and associated genera.</title>
        <authorList>
            <person name="Sun Z."/>
            <person name="Harris H.M."/>
            <person name="McCann A."/>
            <person name="Guo C."/>
            <person name="Argimon S."/>
            <person name="Zhang W."/>
            <person name="Yang X."/>
            <person name="Jeffery I.B."/>
            <person name="Cooney J.C."/>
            <person name="Kagawa T.F."/>
            <person name="Liu W."/>
            <person name="Song Y."/>
            <person name="Salvetti E."/>
            <person name="Wrobel A."/>
            <person name="Rasinkangas P."/>
            <person name="Parkhill J."/>
            <person name="Rea M.C."/>
            <person name="O'Sullivan O."/>
            <person name="Ritari J."/>
            <person name="Douillard F.P."/>
            <person name="Paul Ross R."/>
            <person name="Yang R."/>
            <person name="Briner A.E."/>
            <person name="Felis G.E."/>
            <person name="de Vos W.M."/>
            <person name="Barrangou R."/>
            <person name="Klaenhammer T.R."/>
            <person name="Caufield P.W."/>
            <person name="Cui Y."/>
            <person name="Zhang H."/>
            <person name="O'Toole P.W."/>
        </authorList>
    </citation>
    <scope>NUCLEOTIDE SEQUENCE [LARGE SCALE GENOMIC DNA]</scope>
    <source>
        <strain evidence="2 3">DSM 18630</strain>
    </source>
</reference>
<sequence length="337" mass="37476">MFAYQIKQYGKQEPLFLNEIAKPVLSENSIMIKVHAASLNPVDYRIRNGDAKYVLRYSMPLTLGHDFSGVIEAVGSKITQFRVGDSVYGRTPVTGSFQEYVVVGENDIAKTPKNLTLVESASVPLAGLTAYQGLFDWLQLKEKQSILILGGSGGVGHIAIQLALLANAKVYTTASKEGKAFLQQFGNLEFIDYHKEKFYEVLPQVDAVFDMRGGDELIHSFDIVKAGGKIASITSIPTPSYAKSANMNWFYQMILRALTVKMHQLSRKKNIVFHSFLTQSNRQELQKITELIESKKLNTSIQKIYPGSEINTAMKEISSGHIKGKIVVDFTNKAKEA</sequence>
<organism evidence="2 3">
    <name type="scientific">Liquorilactobacillus ghanensis DSM 18630</name>
    <dbReference type="NCBI Taxonomy" id="1423750"/>
    <lineage>
        <taxon>Bacteria</taxon>
        <taxon>Bacillati</taxon>
        <taxon>Bacillota</taxon>
        <taxon>Bacilli</taxon>
        <taxon>Lactobacillales</taxon>
        <taxon>Lactobacillaceae</taxon>
        <taxon>Liquorilactobacillus</taxon>
    </lineage>
</organism>
<dbReference type="Gene3D" id="3.90.180.10">
    <property type="entry name" value="Medium-chain alcohol dehydrogenases, catalytic domain"/>
    <property type="match status" value="1"/>
</dbReference>
<dbReference type="RefSeq" id="WP_057871669.1">
    <property type="nucleotide sequence ID" value="NZ_AZGB01000016.1"/>
</dbReference>
<evidence type="ECO:0000313" key="3">
    <source>
        <dbReference type="Proteomes" id="UP000051451"/>
    </source>
</evidence>
<name>A0A0R1VL66_9LACO</name>
<dbReference type="GO" id="GO:0016491">
    <property type="term" value="F:oxidoreductase activity"/>
    <property type="evidence" value="ECO:0007669"/>
    <property type="project" value="InterPro"/>
</dbReference>
<feature type="domain" description="Enoyl reductase (ER)" evidence="1">
    <location>
        <begin position="10"/>
        <end position="328"/>
    </location>
</feature>
<dbReference type="InterPro" id="IPR020843">
    <property type="entry name" value="ER"/>
</dbReference>
<dbReference type="CDD" id="cd05289">
    <property type="entry name" value="MDR_like_2"/>
    <property type="match status" value="1"/>
</dbReference>
<dbReference type="Pfam" id="PF08240">
    <property type="entry name" value="ADH_N"/>
    <property type="match status" value="1"/>
</dbReference>
<dbReference type="PATRIC" id="fig|1423750.3.peg.936"/>
<dbReference type="InterPro" id="IPR011032">
    <property type="entry name" value="GroES-like_sf"/>
</dbReference>
<proteinExistence type="predicted"/>
<keyword evidence="3" id="KW-1185">Reference proteome</keyword>
<comment type="caution">
    <text evidence="2">The sequence shown here is derived from an EMBL/GenBank/DDBJ whole genome shotgun (WGS) entry which is preliminary data.</text>
</comment>
<dbReference type="SMART" id="SM00829">
    <property type="entry name" value="PKS_ER"/>
    <property type="match status" value="1"/>
</dbReference>
<protein>
    <submittedName>
        <fullName evidence="2">Alcohol dehydrogenase</fullName>
    </submittedName>
</protein>
<dbReference type="Gene3D" id="3.40.50.720">
    <property type="entry name" value="NAD(P)-binding Rossmann-like Domain"/>
    <property type="match status" value="1"/>
</dbReference>
<dbReference type="InterPro" id="IPR036291">
    <property type="entry name" value="NAD(P)-bd_dom_sf"/>
</dbReference>
<dbReference type="InterPro" id="IPR013154">
    <property type="entry name" value="ADH-like_N"/>
</dbReference>
<dbReference type="Proteomes" id="UP000051451">
    <property type="component" value="Unassembled WGS sequence"/>
</dbReference>
<dbReference type="EMBL" id="AZGB01000016">
    <property type="protein sequence ID" value="KRM06045.1"/>
    <property type="molecule type" value="Genomic_DNA"/>
</dbReference>
<dbReference type="SUPFAM" id="SSF51735">
    <property type="entry name" value="NAD(P)-binding Rossmann-fold domains"/>
    <property type="match status" value="1"/>
</dbReference>
<gene>
    <name evidence="2" type="ORF">FC89_GL000912</name>
</gene>
<dbReference type="SUPFAM" id="SSF50129">
    <property type="entry name" value="GroES-like"/>
    <property type="match status" value="1"/>
</dbReference>
<evidence type="ECO:0000313" key="2">
    <source>
        <dbReference type="EMBL" id="KRM06045.1"/>
    </source>
</evidence>
<dbReference type="InterPro" id="IPR050700">
    <property type="entry name" value="YIM1/Zinc_Alcohol_DH_Fams"/>
</dbReference>
<dbReference type="GeneID" id="98318939"/>
<evidence type="ECO:0000259" key="1">
    <source>
        <dbReference type="SMART" id="SM00829"/>
    </source>
</evidence>
<dbReference type="OrthoDB" id="9792162at2"/>